<dbReference type="PANTHER" id="PTHR47909">
    <property type="entry name" value="ALPHA/BETA-HYDROLASES SUPERFAMILY PROTEIN"/>
    <property type="match status" value="1"/>
</dbReference>
<sequence length="304" mass="33282">MTAGGSSRSTQECGADQCANYTSTAAPFFRLGEEQRSAVLIVPGFGGWTDLYTDMGAALREQGHPEVAVVGVSTHEWLPHAFAGRSFTWYLLRVIAELDRLFERHKSVSVVAHSQGGVLALILLGSHLYDGKVYDGAAKVEGLVTLGAGFKSDENYPFSFLFATQENRSNEEPLPPNLPSGEADRIRKHSLAFTNYYYSNAAQLPGVRITCVSGCCQEKPWEGWGLEQVRNMIYSIYASLCYKVSLKHSRVVGDGVTPTCLATLPGASGQIVLPGVRHMNSFPFYGLPWYGSRDAVAVWDKCLR</sequence>
<organism evidence="1 2">
    <name type="scientific">Coccomyxa subellipsoidea</name>
    <dbReference type="NCBI Taxonomy" id="248742"/>
    <lineage>
        <taxon>Eukaryota</taxon>
        <taxon>Viridiplantae</taxon>
        <taxon>Chlorophyta</taxon>
        <taxon>core chlorophytes</taxon>
        <taxon>Trebouxiophyceae</taxon>
        <taxon>Trebouxiophyceae incertae sedis</taxon>
        <taxon>Coccomyxaceae</taxon>
        <taxon>Coccomyxa</taxon>
    </lineage>
</organism>
<keyword evidence="2" id="KW-1185">Reference proteome</keyword>
<dbReference type="Proteomes" id="UP001491310">
    <property type="component" value="Unassembled WGS sequence"/>
</dbReference>
<comment type="caution">
    <text evidence="1">The sequence shown here is derived from an EMBL/GenBank/DDBJ whole genome shotgun (WGS) entry which is preliminary data.</text>
</comment>
<dbReference type="SUPFAM" id="SSF53474">
    <property type="entry name" value="alpha/beta-Hydrolases"/>
    <property type="match status" value="1"/>
</dbReference>
<reference evidence="1 2" key="1">
    <citation type="journal article" date="2024" name="Nat. Commun.">
        <title>Phylogenomics reveals the evolutionary origins of lichenization in chlorophyte algae.</title>
        <authorList>
            <person name="Puginier C."/>
            <person name="Libourel C."/>
            <person name="Otte J."/>
            <person name="Skaloud P."/>
            <person name="Haon M."/>
            <person name="Grisel S."/>
            <person name="Petersen M."/>
            <person name="Berrin J.G."/>
            <person name="Delaux P.M."/>
            <person name="Dal Grande F."/>
            <person name="Keller J."/>
        </authorList>
    </citation>
    <scope>NUCLEOTIDE SEQUENCE [LARGE SCALE GENOMIC DNA]</scope>
    <source>
        <strain evidence="1 2">SAG 216-7</strain>
    </source>
</reference>
<evidence type="ECO:0000313" key="1">
    <source>
        <dbReference type="EMBL" id="KAK9901650.1"/>
    </source>
</evidence>
<dbReference type="InterPro" id="IPR029058">
    <property type="entry name" value="AB_hydrolase_fold"/>
</dbReference>
<dbReference type="PANTHER" id="PTHR47909:SF2">
    <property type="entry name" value="GPI INOSITOL-DEACYLASE"/>
    <property type="match status" value="1"/>
</dbReference>
<name>A0ABR2YBP9_9CHLO</name>
<gene>
    <name evidence="1" type="ORF">WJX75_006676</name>
</gene>
<dbReference type="Gene3D" id="3.40.50.1820">
    <property type="entry name" value="alpha/beta hydrolase"/>
    <property type="match status" value="1"/>
</dbReference>
<evidence type="ECO:0008006" key="3">
    <source>
        <dbReference type="Google" id="ProtNLM"/>
    </source>
</evidence>
<evidence type="ECO:0000313" key="2">
    <source>
        <dbReference type="Proteomes" id="UP001491310"/>
    </source>
</evidence>
<dbReference type="EMBL" id="JALJOT010000017">
    <property type="protein sequence ID" value="KAK9901650.1"/>
    <property type="molecule type" value="Genomic_DNA"/>
</dbReference>
<accession>A0ABR2YBP9</accession>
<proteinExistence type="predicted"/>
<protein>
    <recommendedName>
        <fullName evidence="3">Alpha/beta-hydrolase</fullName>
    </recommendedName>
</protein>